<dbReference type="SUPFAM" id="SSF160631">
    <property type="entry name" value="SMI1/KNR4-like"/>
    <property type="match status" value="1"/>
</dbReference>
<gene>
    <name evidence="2" type="ORF">GCM10008961_30880</name>
</gene>
<dbReference type="Gene3D" id="3.40.1580.10">
    <property type="entry name" value="SMI1/KNR4-like"/>
    <property type="match status" value="1"/>
</dbReference>
<dbReference type="Pfam" id="PF14568">
    <property type="entry name" value="SUKH_6"/>
    <property type="match status" value="1"/>
</dbReference>
<keyword evidence="3" id="KW-1185">Reference proteome</keyword>
<dbReference type="Proteomes" id="UP000620633">
    <property type="component" value="Unassembled WGS sequence"/>
</dbReference>
<evidence type="ECO:0008006" key="4">
    <source>
        <dbReference type="Google" id="ProtNLM"/>
    </source>
</evidence>
<dbReference type="InterPro" id="IPR037883">
    <property type="entry name" value="Knr4/Smi1-like_sf"/>
</dbReference>
<evidence type="ECO:0000256" key="1">
    <source>
        <dbReference type="SAM" id="MobiDB-lite"/>
    </source>
</evidence>
<comment type="caution">
    <text evidence="2">The sequence shown here is derived from an EMBL/GenBank/DDBJ whole genome shotgun (WGS) entry which is preliminary data.</text>
</comment>
<evidence type="ECO:0000313" key="2">
    <source>
        <dbReference type="EMBL" id="GGS37051.1"/>
    </source>
</evidence>
<name>A0ABQ2SQZ0_9DEIO</name>
<proteinExistence type="predicted"/>
<feature type="region of interest" description="Disordered" evidence="1">
    <location>
        <begin position="1"/>
        <end position="20"/>
    </location>
</feature>
<reference evidence="3" key="1">
    <citation type="journal article" date="2019" name="Int. J. Syst. Evol. Microbiol.">
        <title>The Global Catalogue of Microorganisms (GCM) 10K type strain sequencing project: providing services to taxonomists for standard genome sequencing and annotation.</title>
        <authorList>
            <consortium name="The Broad Institute Genomics Platform"/>
            <consortium name="The Broad Institute Genome Sequencing Center for Infectious Disease"/>
            <person name="Wu L."/>
            <person name="Ma J."/>
        </authorList>
    </citation>
    <scope>NUCLEOTIDE SEQUENCE [LARGE SCALE GENOMIC DNA]</scope>
    <source>
        <strain evidence="3">JCM 31406</strain>
    </source>
</reference>
<protein>
    <recommendedName>
        <fullName evidence="4">SMI1/KNR4 family protein</fullName>
    </recommendedName>
</protein>
<evidence type="ECO:0000313" key="3">
    <source>
        <dbReference type="Proteomes" id="UP000620633"/>
    </source>
</evidence>
<dbReference type="EMBL" id="BMQO01000020">
    <property type="protein sequence ID" value="GGS37051.1"/>
    <property type="molecule type" value="Genomic_DNA"/>
</dbReference>
<organism evidence="2 3">
    <name type="scientific">Deinococcus knuensis</name>
    <dbReference type="NCBI Taxonomy" id="1837380"/>
    <lineage>
        <taxon>Bacteria</taxon>
        <taxon>Thermotogati</taxon>
        <taxon>Deinococcota</taxon>
        <taxon>Deinococci</taxon>
        <taxon>Deinococcales</taxon>
        <taxon>Deinococcaceae</taxon>
        <taxon>Deinococcus</taxon>
    </lineage>
</organism>
<sequence length="160" mass="17529">MTDRERRQSSDGPSEDSVWETGSGRALISLAALHLIEDAVGQPFPAAYLEVIRTRNAAYFERQAFSVVTPDGPEERSVAVLLSADGDETDAESVLSQWRTLQDEHGFGPQVVPFGMDGGGNLVCFDFSAGEPTVVSWQHDEAWDPIRVAESFAAFLERLI</sequence>
<accession>A0ABQ2SQZ0</accession>
<dbReference type="RefSeq" id="WP_189103199.1">
    <property type="nucleotide sequence ID" value="NZ_BMQO01000020.1"/>
</dbReference>